<evidence type="ECO:0000313" key="2">
    <source>
        <dbReference type="Proteomes" id="UP000186143"/>
    </source>
</evidence>
<dbReference type="Proteomes" id="UP000186143">
    <property type="component" value="Unassembled WGS sequence"/>
</dbReference>
<reference evidence="1 2" key="1">
    <citation type="submission" date="2016-09" db="EMBL/GenBank/DDBJ databases">
        <title>Rhizobium sp. nov., a novel species isolated from the rice rhizosphere.</title>
        <authorList>
            <person name="Zhao J."/>
            <person name="Zhang X."/>
        </authorList>
    </citation>
    <scope>NUCLEOTIDE SEQUENCE [LARGE SCALE GENOMIC DNA]</scope>
    <source>
        <strain evidence="1 2">MH17</strain>
    </source>
</reference>
<proteinExistence type="predicted"/>
<dbReference type="STRING" id="1672749.BJF92_15440"/>
<organism evidence="1 2">
    <name type="scientific">Xaviernesmea rhizosphaerae</name>
    <dbReference type="NCBI Taxonomy" id="1672749"/>
    <lineage>
        <taxon>Bacteria</taxon>
        <taxon>Pseudomonadati</taxon>
        <taxon>Pseudomonadota</taxon>
        <taxon>Alphaproteobacteria</taxon>
        <taxon>Hyphomicrobiales</taxon>
        <taxon>Rhizobiaceae</taxon>
        <taxon>Rhizobium/Agrobacterium group</taxon>
        <taxon>Xaviernesmea</taxon>
    </lineage>
</organism>
<accession>A0A1Q9ALW2</accession>
<protein>
    <submittedName>
        <fullName evidence="1">Uncharacterized protein</fullName>
    </submittedName>
</protein>
<dbReference type="AlphaFoldDB" id="A0A1Q9ALW2"/>
<dbReference type="EMBL" id="MKIO01000022">
    <property type="protein sequence ID" value="OLP56286.1"/>
    <property type="molecule type" value="Genomic_DNA"/>
</dbReference>
<name>A0A1Q9ALW2_9HYPH</name>
<comment type="caution">
    <text evidence="1">The sequence shown here is derived from an EMBL/GenBank/DDBJ whole genome shotgun (WGS) entry which is preliminary data.</text>
</comment>
<evidence type="ECO:0000313" key="1">
    <source>
        <dbReference type="EMBL" id="OLP56286.1"/>
    </source>
</evidence>
<sequence length="123" mass="13572">MSRDRLQTNGSETKTSTVQLFLQGVFADDPWVTPLDSRSPRFGSNGVKMNGKVFAMEWQGVLAVRLSAQRVSELASNGEGAPLEMGSRRMKEWLVAEGPATWPVLAMEARDRMISSLKLSQNS</sequence>
<gene>
    <name evidence="1" type="ORF">BJF92_15440</name>
</gene>